<dbReference type="InterPro" id="IPR014729">
    <property type="entry name" value="Rossmann-like_a/b/a_fold"/>
</dbReference>
<protein>
    <submittedName>
        <fullName evidence="3">Nucleotide-binding universal stress protein, UspA family</fullName>
    </submittedName>
</protein>
<dbReference type="InterPro" id="IPR006016">
    <property type="entry name" value="UspA"/>
</dbReference>
<dbReference type="Proteomes" id="UP000183400">
    <property type="component" value="Unassembled WGS sequence"/>
</dbReference>
<evidence type="ECO:0000259" key="2">
    <source>
        <dbReference type="Pfam" id="PF00582"/>
    </source>
</evidence>
<dbReference type="STRING" id="985054.SAMN05444358_101265"/>
<gene>
    <name evidence="3" type="ORF">SAMN05444358_101265</name>
</gene>
<evidence type="ECO:0000256" key="1">
    <source>
        <dbReference type="ARBA" id="ARBA00008791"/>
    </source>
</evidence>
<dbReference type="PANTHER" id="PTHR46268:SF6">
    <property type="entry name" value="UNIVERSAL STRESS PROTEIN UP12"/>
    <property type="match status" value="1"/>
</dbReference>
<dbReference type="RefSeq" id="WP_074736276.1">
    <property type="nucleotide sequence ID" value="NZ_FNNP01000001.1"/>
</dbReference>
<dbReference type="EMBL" id="FNNP01000001">
    <property type="protein sequence ID" value="SDW22750.1"/>
    <property type="molecule type" value="Genomic_DNA"/>
</dbReference>
<name>A0A1H2RU94_9RHOB</name>
<dbReference type="PRINTS" id="PR01438">
    <property type="entry name" value="UNVRSLSTRESS"/>
</dbReference>
<dbReference type="OrthoDB" id="9792500at2"/>
<reference evidence="4" key="1">
    <citation type="submission" date="2016-10" db="EMBL/GenBank/DDBJ databases">
        <authorList>
            <person name="Varghese N."/>
            <person name="Submissions S."/>
        </authorList>
    </citation>
    <scope>NUCLEOTIDE SEQUENCE [LARGE SCALE GENOMIC DNA]</scope>
    <source>
        <strain evidence="4">DSM 27839</strain>
    </source>
</reference>
<dbReference type="CDD" id="cd00293">
    <property type="entry name" value="USP-like"/>
    <property type="match status" value="1"/>
</dbReference>
<keyword evidence="4" id="KW-1185">Reference proteome</keyword>
<dbReference type="PANTHER" id="PTHR46268">
    <property type="entry name" value="STRESS RESPONSE PROTEIN NHAX"/>
    <property type="match status" value="1"/>
</dbReference>
<dbReference type="Gene3D" id="3.40.50.620">
    <property type="entry name" value="HUPs"/>
    <property type="match status" value="1"/>
</dbReference>
<proteinExistence type="inferred from homology"/>
<dbReference type="InterPro" id="IPR006015">
    <property type="entry name" value="Universal_stress_UspA"/>
</dbReference>
<feature type="domain" description="UspA" evidence="2">
    <location>
        <begin position="9"/>
        <end position="133"/>
    </location>
</feature>
<dbReference type="AlphaFoldDB" id="A0A1H2RU94"/>
<dbReference type="SUPFAM" id="SSF52402">
    <property type="entry name" value="Adenine nucleotide alpha hydrolases-like"/>
    <property type="match status" value="1"/>
</dbReference>
<dbReference type="Pfam" id="PF00582">
    <property type="entry name" value="Usp"/>
    <property type="match status" value="1"/>
</dbReference>
<comment type="similarity">
    <text evidence="1">Belongs to the universal stress protein A family.</text>
</comment>
<accession>A0A1H2RU94</accession>
<evidence type="ECO:0000313" key="4">
    <source>
        <dbReference type="Proteomes" id="UP000183400"/>
    </source>
</evidence>
<sequence>MPEHILIPVALDHENLARRKLDVARRLLDDGGRITLLTVLEEIPGFVAEFVTVKEANNLSENVRSRLREIAADAEDIGIDVISGKAGVRIPEYASKVGVDLIIVGSQKPGATGYFLGSTASRIVRRAECAVYVHR</sequence>
<evidence type="ECO:0000313" key="3">
    <source>
        <dbReference type="EMBL" id="SDW22750.1"/>
    </source>
</evidence>
<organism evidence="3 4">
    <name type="scientific">Ruegeria halocynthiae</name>
    <dbReference type="NCBI Taxonomy" id="985054"/>
    <lineage>
        <taxon>Bacteria</taxon>
        <taxon>Pseudomonadati</taxon>
        <taxon>Pseudomonadota</taxon>
        <taxon>Alphaproteobacteria</taxon>
        <taxon>Rhodobacterales</taxon>
        <taxon>Roseobacteraceae</taxon>
        <taxon>Ruegeria</taxon>
    </lineage>
</organism>